<gene>
    <name evidence="2" type="ORF">A4R43_15230</name>
</gene>
<dbReference type="KEGG" id="aab:A4R43_15230"/>
<organism evidence="2 3">
    <name type="scientific">Amycolatopsis albispora</name>
    <dbReference type="NCBI Taxonomy" id="1804986"/>
    <lineage>
        <taxon>Bacteria</taxon>
        <taxon>Bacillati</taxon>
        <taxon>Actinomycetota</taxon>
        <taxon>Actinomycetes</taxon>
        <taxon>Pseudonocardiales</taxon>
        <taxon>Pseudonocardiaceae</taxon>
        <taxon>Amycolatopsis</taxon>
    </lineage>
</organism>
<sequence>MTALNRPARLNRSLLGVVGLVLLAAGGFALGTYSGRLTLLDRTGSLVPGTAAPPTWALYAATAAAIVAGLLALRWLLAQLTRKPKTHTWRLDTDPAAGRTELAAGTAVAPFVDEVGGYPGVDSASATLAGPRTAPALAVTLRVHQDGDLTAIRQRLDTEGLPRLRQALDLTTLPVTLEFRFTSTPSARIR</sequence>
<evidence type="ECO:0000313" key="2">
    <source>
        <dbReference type="EMBL" id="AXB43713.1"/>
    </source>
</evidence>
<evidence type="ECO:0000256" key="1">
    <source>
        <dbReference type="SAM" id="Phobius"/>
    </source>
</evidence>
<evidence type="ECO:0000313" key="3">
    <source>
        <dbReference type="Proteomes" id="UP000250434"/>
    </source>
</evidence>
<dbReference type="RefSeq" id="WP_113692948.1">
    <property type="nucleotide sequence ID" value="NZ_CP015163.1"/>
</dbReference>
<name>A0A344L6N9_9PSEU</name>
<keyword evidence="1" id="KW-1133">Transmembrane helix</keyword>
<evidence type="ECO:0008006" key="4">
    <source>
        <dbReference type="Google" id="ProtNLM"/>
    </source>
</evidence>
<dbReference type="Proteomes" id="UP000250434">
    <property type="component" value="Chromosome"/>
</dbReference>
<feature type="transmembrane region" description="Helical" evidence="1">
    <location>
        <begin position="56"/>
        <end position="77"/>
    </location>
</feature>
<protein>
    <recommendedName>
        <fullName evidence="4">Alkaline shock response membrane anchor protein AmaP</fullName>
    </recommendedName>
</protein>
<dbReference type="AlphaFoldDB" id="A0A344L6N9"/>
<dbReference type="EMBL" id="CP015163">
    <property type="protein sequence ID" value="AXB43713.1"/>
    <property type="molecule type" value="Genomic_DNA"/>
</dbReference>
<accession>A0A344L6N9</accession>
<keyword evidence="1" id="KW-0472">Membrane</keyword>
<dbReference type="OrthoDB" id="3363827at2"/>
<proteinExistence type="predicted"/>
<keyword evidence="1" id="KW-0812">Transmembrane</keyword>
<keyword evidence="3" id="KW-1185">Reference proteome</keyword>
<reference evidence="2 3" key="1">
    <citation type="submission" date="2016-04" db="EMBL/GenBank/DDBJ databases">
        <title>Complete genome sequence and analysis of deep-sea sediment isolate, Amycolatopsis sp. WP1.</title>
        <authorList>
            <person name="Wang H."/>
            <person name="Chen S."/>
            <person name="Wu Q."/>
        </authorList>
    </citation>
    <scope>NUCLEOTIDE SEQUENCE [LARGE SCALE GENOMIC DNA]</scope>
    <source>
        <strain evidence="2 3">WP1</strain>
    </source>
</reference>